<evidence type="ECO:0000256" key="1">
    <source>
        <dbReference type="SAM" id="MobiDB-lite"/>
    </source>
</evidence>
<evidence type="ECO:0000313" key="4">
    <source>
        <dbReference type="Proteomes" id="UP001501821"/>
    </source>
</evidence>
<proteinExistence type="predicted"/>
<protein>
    <recommendedName>
        <fullName evidence="5">DUF2567 domain-containing protein</fullName>
    </recommendedName>
</protein>
<keyword evidence="2" id="KW-0812">Transmembrane</keyword>
<evidence type="ECO:0008006" key="5">
    <source>
        <dbReference type="Google" id="ProtNLM"/>
    </source>
</evidence>
<comment type="caution">
    <text evidence="3">The sequence shown here is derived from an EMBL/GenBank/DDBJ whole genome shotgun (WGS) entry which is preliminary data.</text>
</comment>
<sequence length="184" mass="19218">MSRSIVRALVVLLLAVALGFLGGWLWWHWWGPATKGTVYDTVQGPHWYDASADGLKREFSATAQYVVLSAGLGILFGVVVGLLARGRELLFVVLLLVGAAATAALTAWFGSELGPPVPPATHANIGKDFLGHLSVNGWSPYLAGPVGALTGFLVVLLSLHSMSGVPDVSSGTSESEQPRSPAAS</sequence>
<organism evidence="3 4">
    <name type="scientific">Nocardioides panacisoli</name>
    <dbReference type="NCBI Taxonomy" id="627624"/>
    <lineage>
        <taxon>Bacteria</taxon>
        <taxon>Bacillati</taxon>
        <taxon>Actinomycetota</taxon>
        <taxon>Actinomycetes</taxon>
        <taxon>Propionibacteriales</taxon>
        <taxon>Nocardioidaceae</taxon>
        <taxon>Nocardioides</taxon>
    </lineage>
</organism>
<feature type="transmembrane region" description="Helical" evidence="2">
    <location>
        <begin position="63"/>
        <end position="84"/>
    </location>
</feature>
<feature type="region of interest" description="Disordered" evidence="1">
    <location>
        <begin position="164"/>
        <end position="184"/>
    </location>
</feature>
<gene>
    <name evidence="3" type="ORF">GCM10022242_25170</name>
</gene>
<accession>A0ABP7INL9</accession>
<reference evidence="4" key="1">
    <citation type="journal article" date="2019" name="Int. J. Syst. Evol. Microbiol.">
        <title>The Global Catalogue of Microorganisms (GCM) 10K type strain sequencing project: providing services to taxonomists for standard genome sequencing and annotation.</title>
        <authorList>
            <consortium name="The Broad Institute Genomics Platform"/>
            <consortium name="The Broad Institute Genome Sequencing Center for Infectious Disease"/>
            <person name="Wu L."/>
            <person name="Ma J."/>
        </authorList>
    </citation>
    <scope>NUCLEOTIDE SEQUENCE [LARGE SCALE GENOMIC DNA]</scope>
    <source>
        <strain evidence="4">JCM 16953</strain>
    </source>
</reference>
<evidence type="ECO:0000256" key="2">
    <source>
        <dbReference type="SAM" id="Phobius"/>
    </source>
</evidence>
<dbReference type="Proteomes" id="UP001501821">
    <property type="component" value="Unassembled WGS sequence"/>
</dbReference>
<feature type="transmembrane region" description="Helical" evidence="2">
    <location>
        <begin position="89"/>
        <end position="109"/>
    </location>
</feature>
<keyword evidence="4" id="KW-1185">Reference proteome</keyword>
<keyword evidence="2" id="KW-1133">Transmembrane helix</keyword>
<feature type="transmembrane region" description="Helical" evidence="2">
    <location>
        <begin position="138"/>
        <end position="159"/>
    </location>
</feature>
<dbReference type="EMBL" id="BAABAH010000008">
    <property type="protein sequence ID" value="GAA3822582.1"/>
    <property type="molecule type" value="Genomic_DNA"/>
</dbReference>
<feature type="transmembrane region" description="Helical" evidence="2">
    <location>
        <begin position="7"/>
        <end position="27"/>
    </location>
</feature>
<evidence type="ECO:0000313" key="3">
    <source>
        <dbReference type="EMBL" id="GAA3822582.1"/>
    </source>
</evidence>
<name>A0ABP7INL9_9ACTN</name>
<dbReference type="RefSeq" id="WP_344775905.1">
    <property type="nucleotide sequence ID" value="NZ_BAABAH010000008.1"/>
</dbReference>
<keyword evidence="2" id="KW-0472">Membrane</keyword>